<dbReference type="PANTHER" id="PTHR23504">
    <property type="entry name" value="MAJOR FACILITATOR SUPERFAMILY DOMAIN-CONTAINING PROTEIN 10"/>
    <property type="match status" value="1"/>
</dbReference>
<proteinExistence type="predicted"/>
<feature type="transmembrane region" description="Helical" evidence="7">
    <location>
        <begin position="67"/>
        <end position="87"/>
    </location>
</feature>
<comment type="caution">
    <text evidence="9">The sequence shown here is derived from an EMBL/GenBank/DDBJ whole genome shotgun (WGS) entry which is preliminary data.</text>
</comment>
<evidence type="ECO:0000256" key="2">
    <source>
        <dbReference type="ARBA" id="ARBA00022448"/>
    </source>
</evidence>
<dbReference type="InterPro" id="IPR011701">
    <property type="entry name" value="MFS"/>
</dbReference>
<feature type="transmembrane region" description="Helical" evidence="7">
    <location>
        <begin position="210"/>
        <end position="232"/>
    </location>
</feature>
<feature type="transmembrane region" description="Helical" evidence="7">
    <location>
        <begin position="33"/>
        <end position="55"/>
    </location>
</feature>
<dbReference type="InterPro" id="IPR020846">
    <property type="entry name" value="MFS_dom"/>
</dbReference>
<feature type="transmembrane region" description="Helical" evidence="7">
    <location>
        <begin position="363"/>
        <end position="385"/>
    </location>
</feature>
<evidence type="ECO:0000256" key="1">
    <source>
        <dbReference type="ARBA" id="ARBA00004141"/>
    </source>
</evidence>
<feature type="transmembrane region" description="Helical" evidence="7">
    <location>
        <begin position="322"/>
        <end position="343"/>
    </location>
</feature>
<organism evidence="9 10">
    <name type="scientific">Halobaculum marinum</name>
    <dbReference type="NCBI Taxonomy" id="3031996"/>
    <lineage>
        <taxon>Archaea</taxon>
        <taxon>Methanobacteriati</taxon>
        <taxon>Methanobacteriota</taxon>
        <taxon>Stenosarchaea group</taxon>
        <taxon>Halobacteria</taxon>
        <taxon>Halobacteriales</taxon>
        <taxon>Haloferacaceae</taxon>
        <taxon>Halobaculum</taxon>
    </lineage>
</organism>
<feature type="transmembrane region" description="Helical" evidence="7">
    <location>
        <begin position="263"/>
        <end position="283"/>
    </location>
</feature>
<comment type="subcellular location">
    <subcellularLocation>
        <location evidence="1">Membrane</location>
        <topology evidence="1">Multi-pass membrane protein</topology>
    </subcellularLocation>
</comment>
<dbReference type="InterPro" id="IPR001958">
    <property type="entry name" value="Tet-R_TetA/multi-R_MdtG-like"/>
</dbReference>
<protein>
    <submittedName>
        <fullName evidence="9">MFS transporter</fullName>
    </submittedName>
</protein>
<evidence type="ECO:0000259" key="8">
    <source>
        <dbReference type="PROSITE" id="PS50850"/>
    </source>
</evidence>
<evidence type="ECO:0000256" key="3">
    <source>
        <dbReference type="ARBA" id="ARBA00022692"/>
    </source>
</evidence>
<dbReference type="PROSITE" id="PS50850">
    <property type="entry name" value="MFS"/>
    <property type="match status" value="1"/>
</dbReference>
<keyword evidence="3 7" id="KW-0812">Transmembrane</keyword>
<dbReference type="Pfam" id="PF07690">
    <property type="entry name" value="MFS_1"/>
    <property type="match status" value="1"/>
</dbReference>
<evidence type="ECO:0000256" key="5">
    <source>
        <dbReference type="ARBA" id="ARBA00023136"/>
    </source>
</evidence>
<dbReference type="GeneID" id="79269015"/>
<feature type="domain" description="Major facilitator superfamily (MFS) profile" evidence="8">
    <location>
        <begin position="33"/>
        <end position="462"/>
    </location>
</feature>
<feature type="transmembrane region" description="Helical" evidence="7">
    <location>
        <begin position="123"/>
        <end position="145"/>
    </location>
</feature>
<dbReference type="GO" id="GO:0016020">
    <property type="term" value="C:membrane"/>
    <property type="evidence" value="ECO:0007669"/>
    <property type="project" value="UniProtKB-SubCell"/>
</dbReference>
<keyword evidence="10" id="KW-1185">Reference proteome</keyword>
<evidence type="ECO:0000256" key="6">
    <source>
        <dbReference type="SAM" id="MobiDB-lite"/>
    </source>
</evidence>
<reference evidence="9 10" key="1">
    <citation type="journal article" date="2019" name="Int. J. Syst. Evol. Microbiol.">
        <title>The Global Catalogue of Microorganisms (GCM) 10K type strain sequencing project: providing services to taxonomists for standard genome sequencing and annotation.</title>
        <authorList>
            <consortium name="The Broad Institute Genomics Platform"/>
            <consortium name="The Broad Institute Genome Sequencing Center for Infectious Disease"/>
            <person name="Wu L."/>
            <person name="Ma J."/>
        </authorList>
    </citation>
    <scope>NUCLEOTIDE SEQUENCE [LARGE SCALE GENOMIC DNA]</scope>
    <source>
        <strain evidence="9 10">DT55</strain>
    </source>
</reference>
<evidence type="ECO:0000313" key="10">
    <source>
        <dbReference type="Proteomes" id="UP001596388"/>
    </source>
</evidence>
<dbReference type="EMBL" id="JBHTAG010000002">
    <property type="protein sequence ID" value="MFC7097086.1"/>
    <property type="molecule type" value="Genomic_DNA"/>
</dbReference>
<name>A0ABD5WXK6_9EURY</name>
<gene>
    <name evidence="9" type="ORF">ACFQKD_07190</name>
</gene>
<feature type="region of interest" description="Disordered" evidence="6">
    <location>
        <begin position="1"/>
        <end position="28"/>
    </location>
</feature>
<feature type="transmembrane region" description="Helical" evidence="7">
    <location>
        <begin position="99"/>
        <end position="117"/>
    </location>
</feature>
<keyword evidence="4 7" id="KW-1133">Transmembrane helix</keyword>
<dbReference type="InterPro" id="IPR036259">
    <property type="entry name" value="MFS_trans_sf"/>
</dbReference>
<feature type="transmembrane region" description="Helical" evidence="7">
    <location>
        <begin position="432"/>
        <end position="456"/>
    </location>
</feature>
<keyword evidence="2" id="KW-0813">Transport</keyword>
<feature type="compositionally biased region" description="Acidic residues" evidence="6">
    <location>
        <begin position="1"/>
        <end position="10"/>
    </location>
</feature>
<evidence type="ECO:0000256" key="7">
    <source>
        <dbReference type="SAM" id="Phobius"/>
    </source>
</evidence>
<sequence length="470" mass="47215">MTTSSDDPDAADAAAGGSSTDGGDDTPRGSRRAVAVVIGVVFLDLLGFGVVIPILPFYVRSFGVSDVFIGLTAASYSLAQFLAAPTLGRISDERGRRPVIAFSVAMAGVAWLVFGFATEIGAVAGTAAAVATLLISRTLAGAAGGNISAAQAYIADVTPRERRAGALGLVGAAFSLGFVFGPALGGVAASDQVVSAADALLPAFVPTTRFTLPSFTAAALSFLAFGAALIVLKEPERTRSTGARSSSLVEQFRTALADDALRPLVASYFVTSVAFAGIQVMFIPFAADYYGYDATAAAVFLTYIGVLGTINQGVLVGKLERYLGAIKLAVVGGTALAASLAFLPFTPEIGALLPLPGDPGDGLLSGPLLTGPTVALFAVGALLSFGNGSLNVSLSTLVSDRASDETQGAAFGVTQGAGSLGRTVGPPVAASAYVLAYWSPFVAGAVLLVPVVYVLARGRTLGGSDAAGAK</sequence>
<dbReference type="SUPFAM" id="SSF103473">
    <property type="entry name" value="MFS general substrate transporter"/>
    <property type="match status" value="1"/>
</dbReference>
<keyword evidence="5 7" id="KW-0472">Membrane</keyword>
<accession>A0ABD5WXK6</accession>
<feature type="transmembrane region" description="Helical" evidence="7">
    <location>
        <begin position="289"/>
        <end position="310"/>
    </location>
</feature>
<dbReference type="AlphaFoldDB" id="A0ABD5WXK6"/>
<dbReference type="PANTHER" id="PTHR23504:SF15">
    <property type="entry name" value="MAJOR FACILITATOR SUPERFAMILY (MFS) PROFILE DOMAIN-CONTAINING PROTEIN"/>
    <property type="match status" value="1"/>
</dbReference>
<feature type="transmembrane region" description="Helical" evidence="7">
    <location>
        <begin position="166"/>
        <end position="190"/>
    </location>
</feature>
<evidence type="ECO:0000256" key="4">
    <source>
        <dbReference type="ARBA" id="ARBA00022989"/>
    </source>
</evidence>
<dbReference type="CDD" id="cd17330">
    <property type="entry name" value="MFS_SLC46_TetA_like"/>
    <property type="match status" value="1"/>
</dbReference>
<dbReference type="PRINTS" id="PR01035">
    <property type="entry name" value="TCRTETA"/>
</dbReference>
<dbReference type="RefSeq" id="WP_276238436.1">
    <property type="nucleotide sequence ID" value="NZ_CP119989.1"/>
</dbReference>
<evidence type="ECO:0000313" key="9">
    <source>
        <dbReference type="EMBL" id="MFC7097086.1"/>
    </source>
</evidence>
<dbReference type="Gene3D" id="1.20.1250.20">
    <property type="entry name" value="MFS general substrate transporter like domains"/>
    <property type="match status" value="1"/>
</dbReference>
<dbReference type="Proteomes" id="UP001596388">
    <property type="component" value="Unassembled WGS sequence"/>
</dbReference>